<accession>A0A7W9VWK7</accession>
<evidence type="ECO:0000256" key="1">
    <source>
        <dbReference type="SAM" id="Phobius"/>
    </source>
</evidence>
<evidence type="ECO:0000313" key="4">
    <source>
        <dbReference type="Proteomes" id="UP000533306"/>
    </source>
</evidence>
<dbReference type="EMBL" id="JACHEU010000001">
    <property type="protein sequence ID" value="MBB6013217.1"/>
    <property type="molecule type" value="Genomic_DNA"/>
</dbReference>
<keyword evidence="4" id="KW-1185">Reference proteome</keyword>
<gene>
    <name evidence="3" type="ORF">HNR59_002562</name>
</gene>
<protein>
    <recommendedName>
        <fullName evidence="2">YtkA-like domain-containing protein</fullName>
    </recommendedName>
</protein>
<feature type="domain" description="YtkA-like" evidence="2">
    <location>
        <begin position="61"/>
        <end position="130"/>
    </location>
</feature>
<dbReference type="InterPro" id="IPR032693">
    <property type="entry name" value="YtkA-like_dom"/>
</dbReference>
<name>A0A7W9VWK7_9HYPH</name>
<evidence type="ECO:0000259" key="2">
    <source>
        <dbReference type="Pfam" id="PF13115"/>
    </source>
</evidence>
<dbReference type="Pfam" id="PF13115">
    <property type="entry name" value="YtkA"/>
    <property type="match status" value="1"/>
</dbReference>
<reference evidence="3 4" key="1">
    <citation type="submission" date="2020-08" db="EMBL/GenBank/DDBJ databases">
        <title>Genomic Encyclopedia of Type Strains, Phase IV (KMG-IV): sequencing the most valuable type-strain genomes for metagenomic binning, comparative biology and taxonomic classification.</title>
        <authorList>
            <person name="Goeker M."/>
        </authorList>
    </citation>
    <scope>NUCLEOTIDE SEQUENCE [LARGE SCALE GENOMIC DNA]</scope>
    <source>
        <strain evidence="3 4">DSM 11099</strain>
    </source>
</reference>
<keyword evidence="1" id="KW-1133">Transmembrane helix</keyword>
<comment type="caution">
    <text evidence="3">The sequence shown here is derived from an EMBL/GenBank/DDBJ whole genome shotgun (WGS) entry which is preliminary data.</text>
</comment>
<feature type="transmembrane region" description="Helical" evidence="1">
    <location>
        <begin position="7"/>
        <end position="28"/>
    </location>
</feature>
<dbReference type="Proteomes" id="UP000533306">
    <property type="component" value="Unassembled WGS sequence"/>
</dbReference>
<dbReference type="AlphaFoldDB" id="A0A7W9VWK7"/>
<keyword evidence="1" id="KW-0472">Membrane</keyword>
<dbReference type="RefSeq" id="WP_183830784.1">
    <property type="nucleotide sequence ID" value="NZ_JACHEU010000001.1"/>
</dbReference>
<organism evidence="3 4">
    <name type="scientific">Aquamicrobium lusatiense</name>
    <dbReference type="NCBI Taxonomy" id="89772"/>
    <lineage>
        <taxon>Bacteria</taxon>
        <taxon>Pseudomonadati</taxon>
        <taxon>Pseudomonadota</taxon>
        <taxon>Alphaproteobacteria</taxon>
        <taxon>Hyphomicrobiales</taxon>
        <taxon>Phyllobacteriaceae</taxon>
        <taxon>Aquamicrobium</taxon>
    </lineage>
</organism>
<evidence type="ECO:0000313" key="3">
    <source>
        <dbReference type="EMBL" id="MBB6013217.1"/>
    </source>
</evidence>
<proteinExistence type="predicted"/>
<keyword evidence="1" id="KW-0812">Transmembrane</keyword>
<sequence length="148" mass="15544">MASLGRYLLISAAITAVLIAVIAAAYLFGYAGGAGGNELARAKSSERGLFSVSMKPETGAVRIGETQAWLVTIRMKSGQPVENAAIHVAGGMAEQNQGLPTSPQATDYLGGGSYRIQGVKFPTPGWWQLRLWIFAAAGTDSVIFNVVL</sequence>